<dbReference type="PROSITE" id="PS50885">
    <property type="entry name" value="HAMP"/>
    <property type="match status" value="1"/>
</dbReference>
<dbReference type="Pfam" id="PF00672">
    <property type="entry name" value="HAMP"/>
    <property type="match status" value="1"/>
</dbReference>
<evidence type="ECO:0000256" key="2">
    <source>
        <dbReference type="ARBA" id="ARBA00022475"/>
    </source>
</evidence>
<dbReference type="KEGG" id="pbd:PBOR_09430"/>
<dbReference type="Proteomes" id="UP000029518">
    <property type="component" value="Chromosome"/>
</dbReference>
<dbReference type="InterPro" id="IPR003660">
    <property type="entry name" value="HAMP_dom"/>
</dbReference>
<evidence type="ECO:0000256" key="4">
    <source>
        <dbReference type="ARBA" id="ARBA00022679"/>
    </source>
</evidence>
<keyword evidence="7" id="KW-0812">Transmembrane</keyword>
<evidence type="ECO:0000256" key="7">
    <source>
        <dbReference type="SAM" id="Phobius"/>
    </source>
</evidence>
<dbReference type="Pfam" id="PF02518">
    <property type="entry name" value="HATPase_c"/>
    <property type="match status" value="1"/>
</dbReference>
<evidence type="ECO:0000256" key="3">
    <source>
        <dbReference type="ARBA" id="ARBA00022553"/>
    </source>
</evidence>
<dbReference type="PANTHER" id="PTHR34220:SF7">
    <property type="entry name" value="SENSOR HISTIDINE KINASE YPDA"/>
    <property type="match status" value="1"/>
</dbReference>
<organism evidence="9 10">
    <name type="scientific">Paenibacillus borealis</name>
    <dbReference type="NCBI Taxonomy" id="160799"/>
    <lineage>
        <taxon>Bacteria</taxon>
        <taxon>Bacillati</taxon>
        <taxon>Bacillota</taxon>
        <taxon>Bacilli</taxon>
        <taxon>Bacillales</taxon>
        <taxon>Paenibacillaceae</taxon>
        <taxon>Paenibacillus</taxon>
    </lineage>
</organism>
<evidence type="ECO:0000256" key="5">
    <source>
        <dbReference type="ARBA" id="ARBA00022777"/>
    </source>
</evidence>
<accession>A0A089LD95</accession>
<keyword evidence="3" id="KW-0597">Phosphoprotein</keyword>
<dbReference type="HOGENOM" id="CLU_020473_6_1_9"/>
<dbReference type="InterPro" id="IPR003594">
    <property type="entry name" value="HATPase_dom"/>
</dbReference>
<dbReference type="CDD" id="cd06225">
    <property type="entry name" value="HAMP"/>
    <property type="match status" value="1"/>
</dbReference>
<dbReference type="Gene3D" id="6.10.340.10">
    <property type="match status" value="1"/>
</dbReference>
<dbReference type="InterPro" id="IPR050640">
    <property type="entry name" value="Bact_2-comp_sensor_kinase"/>
</dbReference>
<keyword evidence="6 7" id="KW-0472">Membrane</keyword>
<dbReference type="InterPro" id="IPR010559">
    <property type="entry name" value="Sig_transdc_His_kin_internal"/>
</dbReference>
<dbReference type="Pfam" id="PF06580">
    <property type="entry name" value="His_kinase"/>
    <property type="match status" value="1"/>
</dbReference>
<feature type="domain" description="HAMP" evidence="8">
    <location>
        <begin position="315"/>
        <end position="367"/>
    </location>
</feature>
<dbReference type="EMBL" id="CP009285">
    <property type="protein sequence ID" value="AIQ57128.1"/>
    <property type="molecule type" value="Genomic_DNA"/>
</dbReference>
<dbReference type="InterPro" id="IPR036890">
    <property type="entry name" value="HATPase_C_sf"/>
</dbReference>
<reference evidence="9" key="1">
    <citation type="submission" date="2014-08" db="EMBL/GenBank/DDBJ databases">
        <title>Comparative genomics of the Paenibacillus odorifer group.</title>
        <authorList>
            <person name="den Bakker H.C."/>
            <person name="Tsai Y.-C.Y.-C."/>
            <person name="Martin N."/>
            <person name="Korlach J."/>
            <person name="Wiedmann M."/>
        </authorList>
    </citation>
    <scope>NUCLEOTIDE SEQUENCE [LARGE SCALE GENOMIC DNA]</scope>
    <source>
        <strain evidence="9">DSM 13188</strain>
    </source>
</reference>
<gene>
    <name evidence="9" type="ORF">PBOR_09430</name>
</gene>
<keyword evidence="2" id="KW-1003">Cell membrane</keyword>
<dbReference type="SUPFAM" id="SSF158472">
    <property type="entry name" value="HAMP domain-like"/>
    <property type="match status" value="1"/>
</dbReference>
<keyword evidence="10" id="KW-1185">Reference proteome</keyword>
<evidence type="ECO:0000259" key="8">
    <source>
        <dbReference type="PROSITE" id="PS50885"/>
    </source>
</evidence>
<evidence type="ECO:0000256" key="6">
    <source>
        <dbReference type="ARBA" id="ARBA00023136"/>
    </source>
</evidence>
<proteinExistence type="predicted"/>
<evidence type="ECO:0000256" key="1">
    <source>
        <dbReference type="ARBA" id="ARBA00004651"/>
    </source>
</evidence>
<feature type="transmembrane region" description="Helical" evidence="7">
    <location>
        <begin position="293"/>
        <end position="318"/>
    </location>
</feature>
<sequence length="584" mass="66059">MDYFRKQSFRSKLKTAFLAVILLSVLMTGGLSYSISAAILEKNALKLTQDTVVKSAQIIDEKLNKLTLIMMTFMISQPFHDMMRDVVSGDTGRYYTHLNDLDNVFSQARIAEPLIQSIYVSTPIGEFYPSSMNRNRLTEFKDTFLYERIEQEKRNLWVEGHEDMLFSGKDRVISLILEPIFDTPVSGVYIVVNIREDGFRKLVSGGTGGGARSFLLNASGEPVYSVKDPLVRQAVEGGHLTGRISSSRDLSNTFKLGGESYLLNYAHLGIADWTMTTIQSKASVLKDMIYVKWMLVVVALAAFTVTMMVSGAFTRYLLRPLQGLMKVMKKVESNDLTARFESSSGDELAQVGIRFNRMLEQIVVLIGEVTEAETNKRSAEIKALSAQMDPHFLYNTLNTIYWKLNLKQVEQSQRMVVSLSRLFQLGLNKGQEITTLSKELEHVRQYLELQCSCYEGLFRYEIHVEDESLNTLAIPRILLQPLVENSILHGFCDLESGGVIDIEILEEGERWCLTVRDNGAGMEEDQVRALFWRESDKGYAVSNLIRRLQLYYGDSAVFRVDSGPGRGTAVIISLPKREEHQDGR</sequence>
<dbReference type="SUPFAM" id="SSF55874">
    <property type="entry name" value="ATPase domain of HSP90 chaperone/DNA topoisomerase II/histidine kinase"/>
    <property type="match status" value="1"/>
</dbReference>
<dbReference type="PANTHER" id="PTHR34220">
    <property type="entry name" value="SENSOR HISTIDINE KINASE YPDA"/>
    <property type="match status" value="1"/>
</dbReference>
<protein>
    <submittedName>
        <fullName evidence="9">Histidine kinase</fullName>
    </submittedName>
</protein>
<dbReference type="SMART" id="SM00304">
    <property type="entry name" value="HAMP"/>
    <property type="match status" value="1"/>
</dbReference>
<evidence type="ECO:0000313" key="10">
    <source>
        <dbReference type="Proteomes" id="UP000029518"/>
    </source>
</evidence>
<dbReference type="GO" id="GO:0000155">
    <property type="term" value="F:phosphorelay sensor kinase activity"/>
    <property type="evidence" value="ECO:0007669"/>
    <property type="project" value="InterPro"/>
</dbReference>
<dbReference type="AlphaFoldDB" id="A0A089LD95"/>
<keyword evidence="4" id="KW-0808">Transferase</keyword>
<name>A0A089LD95_PAEBO</name>
<keyword evidence="5 9" id="KW-0418">Kinase</keyword>
<evidence type="ECO:0000313" key="9">
    <source>
        <dbReference type="EMBL" id="AIQ57128.1"/>
    </source>
</evidence>
<dbReference type="Gene3D" id="3.30.565.10">
    <property type="entry name" value="Histidine kinase-like ATPase, C-terminal domain"/>
    <property type="match status" value="1"/>
</dbReference>
<dbReference type="OrthoDB" id="9809348at2"/>
<keyword evidence="7" id="KW-1133">Transmembrane helix</keyword>
<comment type="subcellular location">
    <subcellularLocation>
        <location evidence="1">Cell membrane</location>
        <topology evidence="1">Multi-pass membrane protein</topology>
    </subcellularLocation>
</comment>
<dbReference type="GO" id="GO:0005886">
    <property type="term" value="C:plasma membrane"/>
    <property type="evidence" value="ECO:0007669"/>
    <property type="project" value="UniProtKB-SubCell"/>
</dbReference>